<evidence type="ECO:0000256" key="5">
    <source>
        <dbReference type="ARBA" id="ARBA00023319"/>
    </source>
</evidence>
<dbReference type="AlphaFoldDB" id="A0A6P8UW57"/>
<evidence type="ECO:0000256" key="3">
    <source>
        <dbReference type="ARBA" id="ARBA00023157"/>
    </source>
</evidence>
<dbReference type="SUPFAM" id="SSF48726">
    <property type="entry name" value="Immunoglobulin"/>
    <property type="match status" value="1"/>
</dbReference>
<proteinExistence type="predicted"/>
<dbReference type="InterPro" id="IPR013783">
    <property type="entry name" value="Ig-like_fold"/>
</dbReference>
<dbReference type="InterPro" id="IPR036179">
    <property type="entry name" value="Ig-like_dom_sf"/>
</dbReference>
<protein>
    <submittedName>
        <fullName evidence="11">Embigin</fullName>
    </submittedName>
</protein>
<keyword evidence="2 7" id="KW-0472">Membrane</keyword>
<dbReference type="PANTHER" id="PTHR11640">
    <property type="entry name" value="NEPHRIN"/>
    <property type="match status" value="1"/>
</dbReference>
<accession>A0A6P8UW57</accession>
<keyword evidence="7" id="KW-1133">Transmembrane helix</keyword>
<organism evidence="10 11">
    <name type="scientific">Gymnodraco acuticeps</name>
    <name type="common">Antarctic dragonfish</name>
    <dbReference type="NCBI Taxonomy" id="8218"/>
    <lineage>
        <taxon>Eukaryota</taxon>
        <taxon>Metazoa</taxon>
        <taxon>Chordata</taxon>
        <taxon>Craniata</taxon>
        <taxon>Vertebrata</taxon>
        <taxon>Euteleostomi</taxon>
        <taxon>Actinopterygii</taxon>
        <taxon>Neopterygii</taxon>
        <taxon>Teleostei</taxon>
        <taxon>Neoteleostei</taxon>
        <taxon>Acanthomorphata</taxon>
        <taxon>Eupercaria</taxon>
        <taxon>Perciformes</taxon>
        <taxon>Notothenioidei</taxon>
        <taxon>Bathydraconidae</taxon>
        <taxon>Gymnodraco</taxon>
    </lineage>
</organism>
<evidence type="ECO:0000256" key="2">
    <source>
        <dbReference type="ARBA" id="ARBA00023136"/>
    </source>
</evidence>
<evidence type="ECO:0000256" key="1">
    <source>
        <dbReference type="ARBA" id="ARBA00004479"/>
    </source>
</evidence>
<feature type="domain" description="Ig-like" evidence="9">
    <location>
        <begin position="141"/>
        <end position="234"/>
    </location>
</feature>
<dbReference type="PROSITE" id="PS51257">
    <property type="entry name" value="PROKAR_LIPOPROTEIN"/>
    <property type="match status" value="1"/>
</dbReference>
<dbReference type="GO" id="GO:0098609">
    <property type="term" value="P:cell-cell adhesion"/>
    <property type="evidence" value="ECO:0007669"/>
    <property type="project" value="TreeGrafter"/>
</dbReference>
<dbReference type="CTD" id="133418"/>
<dbReference type="PROSITE" id="PS50835">
    <property type="entry name" value="IG_LIKE"/>
    <property type="match status" value="2"/>
</dbReference>
<feature type="chain" id="PRO_5027947428" evidence="8">
    <location>
        <begin position="25"/>
        <end position="309"/>
    </location>
</feature>
<evidence type="ECO:0000256" key="4">
    <source>
        <dbReference type="ARBA" id="ARBA00023180"/>
    </source>
</evidence>
<keyword evidence="4" id="KW-0325">Glycoprotein</keyword>
<dbReference type="KEGG" id="gacu:117552047"/>
<evidence type="ECO:0000256" key="7">
    <source>
        <dbReference type="SAM" id="Phobius"/>
    </source>
</evidence>
<reference evidence="11" key="1">
    <citation type="submission" date="2025-08" db="UniProtKB">
        <authorList>
            <consortium name="RefSeq"/>
        </authorList>
    </citation>
    <scope>IDENTIFICATION</scope>
</reference>
<name>A0A6P8UW57_GYMAC</name>
<dbReference type="GO" id="GO:0005886">
    <property type="term" value="C:plasma membrane"/>
    <property type="evidence" value="ECO:0007669"/>
    <property type="project" value="TreeGrafter"/>
</dbReference>
<feature type="transmembrane region" description="Helical" evidence="7">
    <location>
        <begin position="249"/>
        <end position="267"/>
    </location>
</feature>
<keyword evidence="3" id="KW-1015">Disulfide bond</keyword>
<feature type="signal peptide" evidence="8">
    <location>
        <begin position="1"/>
        <end position="24"/>
    </location>
</feature>
<dbReference type="SMART" id="SM00409">
    <property type="entry name" value="IG"/>
    <property type="match status" value="1"/>
</dbReference>
<evidence type="ECO:0000256" key="8">
    <source>
        <dbReference type="SAM" id="SignalP"/>
    </source>
</evidence>
<dbReference type="InterPro" id="IPR007110">
    <property type="entry name" value="Ig-like_dom"/>
</dbReference>
<dbReference type="InterPro" id="IPR013151">
    <property type="entry name" value="Immunoglobulin_dom"/>
</dbReference>
<dbReference type="GO" id="GO:0005911">
    <property type="term" value="C:cell-cell junction"/>
    <property type="evidence" value="ECO:0007669"/>
    <property type="project" value="TreeGrafter"/>
</dbReference>
<dbReference type="GO" id="GO:0050839">
    <property type="term" value="F:cell adhesion molecule binding"/>
    <property type="evidence" value="ECO:0007669"/>
    <property type="project" value="TreeGrafter"/>
</dbReference>
<dbReference type="GeneID" id="117552047"/>
<keyword evidence="8" id="KW-0732">Signal</keyword>
<gene>
    <name evidence="11" type="primary">emb</name>
</gene>
<sequence length="309" mass="34304">MSASWKQLSLQILLLLVSCRHINTKTPGPTPPPRIPIDQLPTDVRSVALKGESHTEKVELLNPVNLALECTWTGNQDKLANITGLWRKDGEEVKNSNQTVPMENDQYHLKRVFSILNEEDLGSYTCEFGSKAKIDFVLAAPQIGDVRDKPIISYLGDFAVITCKMEETKPEPSTWYWYKANGTDKEQIIAAEEPLRYEIKNEERNTKLVVSSLVEADGGLYFCGAVYAISTSMSHVELKVISFLEPLKPFVAIVIAVIVLVAIILLYEKSQSKKNSTAADNGTTDQTNTLTQGESNGPGESSSMRQRKV</sequence>
<keyword evidence="5" id="KW-0393">Immunoglobulin domain</keyword>
<evidence type="ECO:0000313" key="11">
    <source>
        <dbReference type="RefSeq" id="XP_034081131.1"/>
    </source>
</evidence>
<keyword evidence="10" id="KW-1185">Reference proteome</keyword>
<evidence type="ECO:0000256" key="6">
    <source>
        <dbReference type="SAM" id="MobiDB-lite"/>
    </source>
</evidence>
<dbReference type="InterPro" id="IPR051275">
    <property type="entry name" value="Cell_adhesion_signaling"/>
</dbReference>
<dbReference type="Gene3D" id="2.60.40.10">
    <property type="entry name" value="Immunoglobulins"/>
    <property type="match status" value="2"/>
</dbReference>
<dbReference type="InterPro" id="IPR003599">
    <property type="entry name" value="Ig_sub"/>
</dbReference>
<dbReference type="Pfam" id="PF00047">
    <property type="entry name" value="ig"/>
    <property type="match status" value="1"/>
</dbReference>
<dbReference type="OrthoDB" id="9932757at2759"/>
<feature type="domain" description="Ig-like" evidence="9">
    <location>
        <begin position="33"/>
        <end position="126"/>
    </location>
</feature>
<dbReference type="Proteomes" id="UP000515161">
    <property type="component" value="Unplaced"/>
</dbReference>
<dbReference type="PANTHER" id="PTHR11640:SF164">
    <property type="entry name" value="MAM DOMAIN-CONTAINING GLYCOSYLPHOSPHATIDYLINOSITOL ANCHOR PROTEIN 1"/>
    <property type="match status" value="1"/>
</dbReference>
<feature type="region of interest" description="Disordered" evidence="6">
    <location>
        <begin position="274"/>
        <end position="309"/>
    </location>
</feature>
<evidence type="ECO:0000259" key="9">
    <source>
        <dbReference type="PROSITE" id="PS50835"/>
    </source>
</evidence>
<dbReference type="RefSeq" id="XP_034081131.1">
    <property type="nucleotide sequence ID" value="XM_034225240.1"/>
</dbReference>
<dbReference type="InParanoid" id="A0A6P8UW57"/>
<keyword evidence="7" id="KW-0812">Transmembrane</keyword>
<comment type="subcellular location">
    <subcellularLocation>
        <location evidence="1">Membrane</location>
        <topology evidence="1">Single-pass type I membrane protein</topology>
    </subcellularLocation>
</comment>
<evidence type="ECO:0000313" key="10">
    <source>
        <dbReference type="Proteomes" id="UP000515161"/>
    </source>
</evidence>